<feature type="transmembrane region" description="Helical" evidence="1">
    <location>
        <begin position="64"/>
        <end position="84"/>
    </location>
</feature>
<sequence>MYRMLKEFGVVGAHFHCRFMSAMTFPKLCLFPHFLPRLCSHDLLLPTMTHCHSLTPLLHRVGLAHLSSFLIFLHAPFPIISILFSPSYTYWPLRHLTGK</sequence>
<reference evidence="3" key="2">
    <citation type="submission" date="2015-01" db="EMBL/GenBank/DDBJ databases">
        <title>Evolutionary Origins and Diversification of the Mycorrhizal Mutualists.</title>
        <authorList>
            <consortium name="DOE Joint Genome Institute"/>
            <consortium name="Mycorrhizal Genomics Consortium"/>
            <person name="Kohler A."/>
            <person name="Kuo A."/>
            <person name="Nagy L.G."/>
            <person name="Floudas D."/>
            <person name="Copeland A."/>
            <person name="Barry K.W."/>
            <person name="Cichocki N."/>
            <person name="Veneault-Fourrey C."/>
            <person name="LaButti K."/>
            <person name="Lindquist E.A."/>
            <person name="Lipzen A."/>
            <person name="Lundell T."/>
            <person name="Morin E."/>
            <person name="Murat C."/>
            <person name="Riley R."/>
            <person name="Ohm R."/>
            <person name="Sun H."/>
            <person name="Tunlid A."/>
            <person name="Henrissat B."/>
            <person name="Grigoriev I.V."/>
            <person name="Hibbett D.S."/>
            <person name="Martin F."/>
        </authorList>
    </citation>
    <scope>NUCLEOTIDE SEQUENCE [LARGE SCALE GENOMIC DNA]</scope>
    <source>
        <strain evidence="3">LaAM-08-1</strain>
    </source>
</reference>
<gene>
    <name evidence="2" type="ORF">K443DRAFT_418737</name>
</gene>
<dbReference type="HOGENOM" id="CLU_2320773_0_0_1"/>
<proteinExistence type="predicted"/>
<keyword evidence="1" id="KW-1133">Transmembrane helix</keyword>
<keyword evidence="1" id="KW-0472">Membrane</keyword>
<dbReference type="AlphaFoldDB" id="A0A0C9WIG9"/>
<reference evidence="2 3" key="1">
    <citation type="submission" date="2014-04" db="EMBL/GenBank/DDBJ databases">
        <authorList>
            <consortium name="DOE Joint Genome Institute"/>
            <person name="Kuo A."/>
            <person name="Kohler A."/>
            <person name="Nagy L.G."/>
            <person name="Floudas D."/>
            <person name="Copeland A."/>
            <person name="Barry K.W."/>
            <person name="Cichocki N."/>
            <person name="Veneault-Fourrey C."/>
            <person name="LaButti K."/>
            <person name="Lindquist E.A."/>
            <person name="Lipzen A."/>
            <person name="Lundell T."/>
            <person name="Morin E."/>
            <person name="Murat C."/>
            <person name="Sun H."/>
            <person name="Tunlid A."/>
            <person name="Henrissat B."/>
            <person name="Grigoriev I.V."/>
            <person name="Hibbett D.S."/>
            <person name="Martin F."/>
            <person name="Nordberg H.P."/>
            <person name="Cantor M.N."/>
            <person name="Hua S.X."/>
        </authorList>
    </citation>
    <scope>NUCLEOTIDE SEQUENCE [LARGE SCALE GENOMIC DNA]</scope>
    <source>
        <strain evidence="2 3">LaAM-08-1</strain>
    </source>
</reference>
<keyword evidence="3" id="KW-1185">Reference proteome</keyword>
<evidence type="ECO:0000256" key="1">
    <source>
        <dbReference type="SAM" id="Phobius"/>
    </source>
</evidence>
<dbReference type="Proteomes" id="UP000054477">
    <property type="component" value="Unassembled WGS sequence"/>
</dbReference>
<keyword evidence="1" id="KW-0812">Transmembrane</keyword>
<name>A0A0C9WIG9_9AGAR</name>
<accession>A0A0C9WIG9</accession>
<organism evidence="2 3">
    <name type="scientific">Laccaria amethystina LaAM-08-1</name>
    <dbReference type="NCBI Taxonomy" id="1095629"/>
    <lineage>
        <taxon>Eukaryota</taxon>
        <taxon>Fungi</taxon>
        <taxon>Dikarya</taxon>
        <taxon>Basidiomycota</taxon>
        <taxon>Agaricomycotina</taxon>
        <taxon>Agaricomycetes</taxon>
        <taxon>Agaricomycetidae</taxon>
        <taxon>Agaricales</taxon>
        <taxon>Agaricineae</taxon>
        <taxon>Hydnangiaceae</taxon>
        <taxon>Laccaria</taxon>
    </lineage>
</organism>
<evidence type="ECO:0000313" key="3">
    <source>
        <dbReference type="Proteomes" id="UP000054477"/>
    </source>
</evidence>
<dbReference type="EMBL" id="KN838876">
    <property type="protein sequence ID" value="KIJ92924.1"/>
    <property type="molecule type" value="Genomic_DNA"/>
</dbReference>
<protein>
    <submittedName>
        <fullName evidence="2">Uncharacterized protein</fullName>
    </submittedName>
</protein>
<evidence type="ECO:0000313" key="2">
    <source>
        <dbReference type="EMBL" id="KIJ92924.1"/>
    </source>
</evidence>